<keyword evidence="1" id="KW-0472">Membrane</keyword>
<organism evidence="2 3">
    <name type="scientific">Candidatus Nomurabacteria bacterium RIFCSPLOWO2_01_FULL_36_16</name>
    <dbReference type="NCBI Taxonomy" id="1801767"/>
    <lineage>
        <taxon>Bacteria</taxon>
        <taxon>Candidatus Nomuraibacteriota</taxon>
    </lineage>
</organism>
<dbReference type="AlphaFoldDB" id="A0A1F6WXL2"/>
<keyword evidence="1" id="KW-1133">Transmembrane helix</keyword>
<dbReference type="Proteomes" id="UP000177001">
    <property type="component" value="Unassembled WGS sequence"/>
</dbReference>
<proteinExistence type="predicted"/>
<comment type="caution">
    <text evidence="2">The sequence shown here is derived from an EMBL/GenBank/DDBJ whole genome shotgun (WGS) entry which is preliminary data.</text>
</comment>
<keyword evidence="1" id="KW-0812">Transmembrane</keyword>
<feature type="transmembrane region" description="Helical" evidence="1">
    <location>
        <begin position="77"/>
        <end position="97"/>
    </location>
</feature>
<dbReference type="EMBL" id="MFUR01000013">
    <property type="protein sequence ID" value="OGI86626.1"/>
    <property type="molecule type" value="Genomic_DNA"/>
</dbReference>
<evidence type="ECO:0000313" key="2">
    <source>
        <dbReference type="EMBL" id="OGI86626.1"/>
    </source>
</evidence>
<evidence type="ECO:0000256" key="1">
    <source>
        <dbReference type="SAM" id="Phobius"/>
    </source>
</evidence>
<name>A0A1F6WXL2_9BACT</name>
<protein>
    <submittedName>
        <fullName evidence="2">Uncharacterized protein</fullName>
    </submittedName>
</protein>
<gene>
    <name evidence="2" type="ORF">A3A91_02840</name>
</gene>
<sequence>MKATAKIQKIIKLTVVLAFSAVLLFGFSGFGMMGMDMNSPMVNCPFGGHSMSICKMNPMEHIQEWQSMFTTLPAKDALSSLLSILLALLALFGLRFFKKFSLHDQPWPEVYISPFYLRKRQIFDPLKEAFSSGILNPKIF</sequence>
<feature type="transmembrane region" description="Helical" evidence="1">
    <location>
        <begin position="12"/>
        <end position="33"/>
    </location>
</feature>
<evidence type="ECO:0000313" key="3">
    <source>
        <dbReference type="Proteomes" id="UP000177001"/>
    </source>
</evidence>
<reference evidence="2 3" key="1">
    <citation type="journal article" date="2016" name="Nat. Commun.">
        <title>Thousands of microbial genomes shed light on interconnected biogeochemical processes in an aquifer system.</title>
        <authorList>
            <person name="Anantharaman K."/>
            <person name="Brown C.T."/>
            <person name="Hug L.A."/>
            <person name="Sharon I."/>
            <person name="Castelle C.J."/>
            <person name="Probst A.J."/>
            <person name="Thomas B.C."/>
            <person name="Singh A."/>
            <person name="Wilkins M.J."/>
            <person name="Karaoz U."/>
            <person name="Brodie E.L."/>
            <person name="Williams K.H."/>
            <person name="Hubbard S.S."/>
            <person name="Banfield J.F."/>
        </authorList>
    </citation>
    <scope>NUCLEOTIDE SEQUENCE [LARGE SCALE GENOMIC DNA]</scope>
</reference>
<accession>A0A1F6WXL2</accession>